<name>A0A1T4Y9B0_9CLOT</name>
<dbReference type="OrthoDB" id="2078674at2"/>
<dbReference type="PROSITE" id="PS50893">
    <property type="entry name" value="ABC_TRANSPORTER_2"/>
    <property type="match status" value="2"/>
</dbReference>
<dbReference type="GO" id="GO:0016887">
    <property type="term" value="F:ATP hydrolysis activity"/>
    <property type="evidence" value="ECO:0007669"/>
    <property type="project" value="InterPro"/>
</dbReference>
<keyword evidence="2" id="KW-0677">Repeat</keyword>
<keyword evidence="4 6" id="KW-0067">ATP-binding</keyword>
<dbReference type="EMBL" id="FUYH01000027">
    <property type="protein sequence ID" value="SKA98098.1"/>
    <property type="molecule type" value="Genomic_DNA"/>
</dbReference>
<dbReference type="InterPro" id="IPR027417">
    <property type="entry name" value="P-loop_NTPase"/>
</dbReference>
<dbReference type="SUPFAM" id="SSF52540">
    <property type="entry name" value="P-loop containing nucleoside triphosphate hydrolases"/>
    <property type="match status" value="2"/>
</dbReference>
<organism evidence="6 7">
    <name type="scientific">Caloramator quimbayensis</name>
    <dbReference type="NCBI Taxonomy" id="1147123"/>
    <lineage>
        <taxon>Bacteria</taxon>
        <taxon>Bacillati</taxon>
        <taxon>Bacillota</taxon>
        <taxon>Clostridia</taxon>
        <taxon>Eubacteriales</taxon>
        <taxon>Clostridiaceae</taxon>
        <taxon>Caloramator</taxon>
    </lineage>
</organism>
<evidence type="ECO:0000313" key="7">
    <source>
        <dbReference type="Proteomes" id="UP000190105"/>
    </source>
</evidence>
<protein>
    <submittedName>
        <fullName evidence="6">Monosaccharide ABC transporter ATP-binding protein, CUT2 family</fullName>
    </submittedName>
</protein>
<dbReference type="Pfam" id="PF00005">
    <property type="entry name" value="ABC_tran"/>
    <property type="match status" value="1"/>
</dbReference>
<dbReference type="PANTHER" id="PTHR43790">
    <property type="entry name" value="CARBOHYDRATE TRANSPORT ATP-BINDING PROTEIN MG119-RELATED"/>
    <property type="match status" value="1"/>
</dbReference>
<dbReference type="STRING" id="1147123.SAMN05443428_12726"/>
<dbReference type="RefSeq" id="WP_078697523.1">
    <property type="nucleotide sequence ID" value="NZ_FUYH01000027.1"/>
</dbReference>
<gene>
    <name evidence="6" type="ORF">SAMN05443428_12726</name>
</gene>
<dbReference type="Gene3D" id="3.40.50.300">
    <property type="entry name" value="P-loop containing nucleotide triphosphate hydrolases"/>
    <property type="match status" value="2"/>
</dbReference>
<feature type="domain" description="ABC transporter" evidence="5">
    <location>
        <begin position="252"/>
        <end position="479"/>
    </location>
</feature>
<evidence type="ECO:0000259" key="5">
    <source>
        <dbReference type="PROSITE" id="PS50893"/>
    </source>
</evidence>
<accession>A0A1T4Y9B0</accession>
<dbReference type="Proteomes" id="UP000190105">
    <property type="component" value="Unassembled WGS sequence"/>
</dbReference>
<proteinExistence type="predicted"/>
<evidence type="ECO:0000256" key="1">
    <source>
        <dbReference type="ARBA" id="ARBA00022448"/>
    </source>
</evidence>
<dbReference type="PANTHER" id="PTHR43790:SF9">
    <property type="entry name" value="GALACTOFURANOSE TRANSPORTER ATP-BINDING PROTEIN YTFR"/>
    <property type="match status" value="1"/>
</dbReference>
<evidence type="ECO:0000256" key="2">
    <source>
        <dbReference type="ARBA" id="ARBA00022737"/>
    </source>
</evidence>
<evidence type="ECO:0000313" key="6">
    <source>
        <dbReference type="EMBL" id="SKA98098.1"/>
    </source>
</evidence>
<dbReference type="InterPro" id="IPR003439">
    <property type="entry name" value="ABC_transporter-like_ATP-bd"/>
</dbReference>
<sequence>MKNEVLRIEKVTQIIEGITYLDSFSFHIFEGEIMGLLCINAHGKEELIQLLFQNIPIHYGRIYFKENLVNSYEHSSMSMNPVAVIENKSRLIENLTISDNIFVLNKDFKKSIINTKELNKNFEILIEELGIEINSNEIIGNLNIYEKCVVEILKAITADVNLIILRDICNFISINDLQKIHSLIRYLSKKGISFLYICNDYEEAFKICDRISIMKNGKVLKILNKNEYSEEKIIPYTVDYSGKEFFITENKLEKEILRFENITTEFINNMSFNINLQECVVFLDKSNTIFCDLIKLMNREIRPKSGKIIFNNMDYIKNYYKLNKDILFIQENPMQSMLFKSMNYIDNLCFLLNNKKSFLWLKKNIIKSVIKEYESIIGEDIYSTNISNLSPQSLYNLIYYRIHLYNPKVLFCIQPFSGVDINLKQHLIKLINIIREKKITIIILTVNLSDSLSVADRLIVVEQGRLCKEYRREEFYKFN</sequence>
<evidence type="ECO:0000256" key="4">
    <source>
        <dbReference type="ARBA" id="ARBA00022840"/>
    </source>
</evidence>
<keyword evidence="1" id="KW-0813">Transport</keyword>
<dbReference type="GO" id="GO:0005524">
    <property type="term" value="F:ATP binding"/>
    <property type="evidence" value="ECO:0007669"/>
    <property type="project" value="UniProtKB-KW"/>
</dbReference>
<keyword evidence="7" id="KW-1185">Reference proteome</keyword>
<dbReference type="InterPro" id="IPR050107">
    <property type="entry name" value="ABC_carbohydrate_import_ATPase"/>
</dbReference>
<evidence type="ECO:0000256" key="3">
    <source>
        <dbReference type="ARBA" id="ARBA00022741"/>
    </source>
</evidence>
<reference evidence="7" key="1">
    <citation type="submission" date="2017-02" db="EMBL/GenBank/DDBJ databases">
        <authorList>
            <person name="Varghese N."/>
            <person name="Submissions S."/>
        </authorList>
    </citation>
    <scope>NUCLEOTIDE SEQUENCE [LARGE SCALE GENOMIC DNA]</scope>
    <source>
        <strain evidence="7">USBA 833</strain>
    </source>
</reference>
<dbReference type="AlphaFoldDB" id="A0A1T4Y9B0"/>
<feature type="domain" description="ABC transporter" evidence="5">
    <location>
        <begin position="6"/>
        <end position="241"/>
    </location>
</feature>
<keyword evidence="3" id="KW-0547">Nucleotide-binding</keyword>